<evidence type="ECO:0000259" key="2">
    <source>
        <dbReference type="Pfam" id="PF01557"/>
    </source>
</evidence>
<dbReference type="SUPFAM" id="SSF56529">
    <property type="entry name" value="FAH"/>
    <property type="match status" value="1"/>
</dbReference>
<dbReference type="Pfam" id="PF01557">
    <property type="entry name" value="FAA_hydrolase"/>
    <property type="match status" value="1"/>
</dbReference>
<organism evidence="3 4">
    <name type="scientific">Alicyclobacillus dauci</name>
    <dbReference type="NCBI Taxonomy" id="1475485"/>
    <lineage>
        <taxon>Bacteria</taxon>
        <taxon>Bacillati</taxon>
        <taxon>Bacillota</taxon>
        <taxon>Bacilli</taxon>
        <taxon>Bacillales</taxon>
        <taxon>Alicyclobacillaceae</taxon>
        <taxon>Alicyclobacillus</taxon>
    </lineage>
</organism>
<protein>
    <submittedName>
        <fullName evidence="3">2-keto-4-pentenoate hydratase</fullName>
    </submittedName>
</protein>
<dbReference type="EMBL" id="CP104064">
    <property type="protein sequence ID" value="WAH37132.1"/>
    <property type="molecule type" value="Genomic_DNA"/>
</dbReference>
<evidence type="ECO:0000256" key="1">
    <source>
        <dbReference type="ARBA" id="ARBA00023239"/>
    </source>
</evidence>
<feature type="domain" description="Fumarylacetoacetase-like C-terminal" evidence="2">
    <location>
        <begin position="85"/>
        <end position="260"/>
    </location>
</feature>
<gene>
    <name evidence="3" type="ORF">NZD86_00695</name>
</gene>
<proteinExistence type="predicted"/>
<reference evidence="3" key="1">
    <citation type="submission" date="2022-08" db="EMBL/GenBank/DDBJ databases">
        <title>Alicyclobacillus dauci DSM2870, complete genome.</title>
        <authorList>
            <person name="Wang Q."/>
            <person name="Cai R."/>
            <person name="Wang Z."/>
        </authorList>
    </citation>
    <scope>NUCLEOTIDE SEQUENCE</scope>
    <source>
        <strain evidence="3">DSM 28700</strain>
    </source>
</reference>
<dbReference type="InterPro" id="IPR011234">
    <property type="entry name" value="Fumarylacetoacetase-like_C"/>
</dbReference>
<dbReference type="Gene3D" id="3.90.850.10">
    <property type="entry name" value="Fumarylacetoacetase-like, C-terminal domain"/>
    <property type="match status" value="1"/>
</dbReference>
<dbReference type="PANTHER" id="PTHR30143">
    <property type="entry name" value="ACID HYDRATASE"/>
    <property type="match status" value="1"/>
</dbReference>
<dbReference type="PANTHER" id="PTHR30143:SF0">
    <property type="entry name" value="2-KETO-4-PENTENOATE HYDRATASE"/>
    <property type="match status" value="1"/>
</dbReference>
<sequence length="262" mass="28038">MFVDESVVHQISEQLYNAEKDRRVVAALTDRYPGIQLEKAYEIQLENVNRKKAMGDPVVGHKIGLTSKAMQRMLGVQEPDFGHLFASMSYHSGDVVDYPFIQPKVEPELAFVLQDNLEGPNIGIEDVLRATRFVVPAVEVIDSRITDWKIKLADTIADNASSGCFVLGDSVQAIAGTNILTAGAVLKINGEVVETGAGAAVMGNPAVAVAWLANKLSSLGTTLRSGDIILSGAVSAAVPVNPGDYVSLSFGHLGRVEFTLQC</sequence>
<keyword evidence="4" id="KW-1185">Reference proteome</keyword>
<name>A0ABY6Z387_9BACL</name>
<evidence type="ECO:0000313" key="4">
    <source>
        <dbReference type="Proteomes" id="UP001164803"/>
    </source>
</evidence>
<dbReference type="Proteomes" id="UP001164803">
    <property type="component" value="Chromosome"/>
</dbReference>
<keyword evidence="1" id="KW-0456">Lyase</keyword>
<dbReference type="InterPro" id="IPR036663">
    <property type="entry name" value="Fumarylacetoacetase_C_sf"/>
</dbReference>
<dbReference type="RefSeq" id="WP_268044577.1">
    <property type="nucleotide sequence ID" value="NZ_CP104064.1"/>
</dbReference>
<accession>A0ABY6Z387</accession>
<dbReference type="InterPro" id="IPR050772">
    <property type="entry name" value="Hydratase-Decarb/MhpD_sf"/>
</dbReference>
<evidence type="ECO:0000313" key="3">
    <source>
        <dbReference type="EMBL" id="WAH37132.1"/>
    </source>
</evidence>